<dbReference type="SUPFAM" id="SSF51735">
    <property type="entry name" value="NAD(P)-binding Rossmann-fold domains"/>
    <property type="match status" value="1"/>
</dbReference>
<dbReference type="EMBL" id="LAQU01000053">
    <property type="protein sequence ID" value="KKB61275.1"/>
    <property type="molecule type" value="Genomic_DNA"/>
</dbReference>
<dbReference type="STRING" id="28092.WM40_24200"/>
<protein>
    <submittedName>
        <fullName evidence="4">2-hydroxyacid dehydrogenase</fullName>
    </submittedName>
</protein>
<dbReference type="CDD" id="cd12164">
    <property type="entry name" value="GDH_like_2"/>
    <property type="match status" value="1"/>
</dbReference>
<reference evidence="4 5" key="1">
    <citation type="submission" date="2015-03" db="EMBL/GenBank/DDBJ databases">
        <title>Draft Genome Sequence of Burkholderia andropogonis type strain ICMP2807, isolated from Sorghum bicolor.</title>
        <authorList>
            <person name="Lopes-Santos L."/>
            <person name="Castro D.B."/>
            <person name="Ottoboni L.M."/>
            <person name="Park D."/>
            <person name="Weirc B.S."/>
            <person name="Destefano S.A."/>
        </authorList>
    </citation>
    <scope>NUCLEOTIDE SEQUENCE [LARGE SCALE GENOMIC DNA]</scope>
    <source>
        <strain evidence="4 5">ICMP2807</strain>
    </source>
</reference>
<evidence type="ECO:0000313" key="5">
    <source>
        <dbReference type="Proteomes" id="UP000033618"/>
    </source>
</evidence>
<evidence type="ECO:0000313" key="4">
    <source>
        <dbReference type="EMBL" id="KKB61275.1"/>
    </source>
</evidence>
<keyword evidence="5" id="KW-1185">Reference proteome</keyword>
<accession>A0A0F5JUF0</accession>
<dbReference type="InterPro" id="IPR006140">
    <property type="entry name" value="D-isomer_DH_NAD-bd"/>
</dbReference>
<evidence type="ECO:0000256" key="1">
    <source>
        <dbReference type="ARBA" id="ARBA00023002"/>
    </source>
</evidence>
<name>A0A0F5JUF0_9BURK</name>
<keyword evidence="2" id="KW-0520">NAD</keyword>
<sequence length="329" mass="35404">MSSSAPASVTSPPLPFLCSPHYPFAMAWIAALQAVMPNERIVPFAALTDFEKATCSVAIVANPDPDEVRALSGLQWVHSVWAGVERLVAELDAEPGGTGASIQIVRLIDPALAETMAEAVLAWTLYLHRDMPRYALQQRASQWREHDYIRPAAKMVGLLGLGALGEVAARRLHASGFQVSGWSRRRRSIAGVRCFAGDSELPTMLAQTDIVVCLLPLTPDTRHVVNSAALAAMKPGAGLINFARGPIVDDAALHAALDTGRIGHAVLDVFAQEPLPPESWHWQHPRVTVLPHISAPTDRVSASAIVAKNIALFRANGTIPPVVNRQQGY</sequence>
<dbReference type="GO" id="GO:0016491">
    <property type="term" value="F:oxidoreductase activity"/>
    <property type="evidence" value="ECO:0007669"/>
    <property type="project" value="UniProtKB-KW"/>
</dbReference>
<dbReference type="Pfam" id="PF02826">
    <property type="entry name" value="2-Hacid_dh_C"/>
    <property type="match status" value="1"/>
</dbReference>
<dbReference type="InterPro" id="IPR036291">
    <property type="entry name" value="NAD(P)-bd_dom_sf"/>
</dbReference>
<evidence type="ECO:0000256" key="2">
    <source>
        <dbReference type="ARBA" id="ARBA00023027"/>
    </source>
</evidence>
<proteinExistence type="predicted"/>
<dbReference type="PANTHER" id="PTHR43333">
    <property type="entry name" value="2-HACID_DH_C DOMAIN-CONTAINING PROTEIN"/>
    <property type="match status" value="1"/>
</dbReference>
<feature type="domain" description="D-isomer specific 2-hydroxyacid dehydrogenase NAD-binding" evidence="3">
    <location>
        <begin position="123"/>
        <end position="294"/>
    </location>
</feature>
<gene>
    <name evidence="4" type="ORF">WM40_24200</name>
</gene>
<dbReference type="PATRIC" id="fig|28092.6.peg.5685"/>
<comment type="caution">
    <text evidence="4">The sequence shown here is derived from an EMBL/GenBank/DDBJ whole genome shotgun (WGS) entry which is preliminary data.</text>
</comment>
<dbReference type="Proteomes" id="UP000033618">
    <property type="component" value="Unassembled WGS sequence"/>
</dbReference>
<evidence type="ECO:0000259" key="3">
    <source>
        <dbReference type="Pfam" id="PF02826"/>
    </source>
</evidence>
<organism evidence="4 5">
    <name type="scientific">Robbsia andropogonis</name>
    <dbReference type="NCBI Taxonomy" id="28092"/>
    <lineage>
        <taxon>Bacteria</taxon>
        <taxon>Pseudomonadati</taxon>
        <taxon>Pseudomonadota</taxon>
        <taxon>Betaproteobacteria</taxon>
        <taxon>Burkholderiales</taxon>
        <taxon>Burkholderiaceae</taxon>
        <taxon>Robbsia</taxon>
    </lineage>
</organism>
<dbReference type="Gene3D" id="3.40.50.720">
    <property type="entry name" value="NAD(P)-binding Rossmann-like Domain"/>
    <property type="match status" value="2"/>
</dbReference>
<dbReference type="OrthoDB" id="9787219at2"/>
<keyword evidence="1" id="KW-0560">Oxidoreductase</keyword>
<dbReference type="RefSeq" id="WP_046154234.1">
    <property type="nucleotide sequence ID" value="NZ_CADFGU010000023.1"/>
</dbReference>
<dbReference type="GO" id="GO:0051287">
    <property type="term" value="F:NAD binding"/>
    <property type="evidence" value="ECO:0007669"/>
    <property type="project" value="InterPro"/>
</dbReference>
<dbReference type="PANTHER" id="PTHR43333:SF1">
    <property type="entry name" value="D-ISOMER SPECIFIC 2-HYDROXYACID DEHYDROGENASE NAD-BINDING DOMAIN-CONTAINING PROTEIN"/>
    <property type="match status" value="1"/>
</dbReference>
<dbReference type="AlphaFoldDB" id="A0A0F5JUF0"/>